<keyword evidence="3" id="KW-0547">Nucleotide-binding</keyword>
<dbReference type="InterPro" id="IPR017871">
    <property type="entry name" value="ABC_transporter-like_CS"/>
</dbReference>
<keyword evidence="8" id="KW-1185">Reference proteome</keyword>
<dbReference type="GO" id="GO:0016887">
    <property type="term" value="F:ATP hydrolysis activity"/>
    <property type="evidence" value="ECO:0007669"/>
    <property type="project" value="InterPro"/>
</dbReference>
<evidence type="ECO:0000256" key="4">
    <source>
        <dbReference type="ARBA" id="ARBA00022840"/>
    </source>
</evidence>
<evidence type="ECO:0000256" key="3">
    <source>
        <dbReference type="ARBA" id="ARBA00022741"/>
    </source>
</evidence>
<gene>
    <name evidence="7" type="ORF">E3O23_00515</name>
</gene>
<feature type="compositionally biased region" description="Low complexity" evidence="5">
    <location>
        <begin position="1"/>
        <end position="11"/>
    </location>
</feature>
<dbReference type="Pfam" id="PF00005">
    <property type="entry name" value="ABC_tran"/>
    <property type="match status" value="1"/>
</dbReference>
<dbReference type="GO" id="GO:0005524">
    <property type="term" value="F:ATP binding"/>
    <property type="evidence" value="ECO:0007669"/>
    <property type="project" value="UniProtKB-KW"/>
</dbReference>
<name>A0A4R8UL33_9MICO</name>
<comment type="similarity">
    <text evidence="1">Belongs to the ABC transporter superfamily.</text>
</comment>
<sequence length="358" mass="39384">MPLRRAAAAGPDRGGGRMTEEAPLYSVHNVTKDFARGRRRSVRPALSEVSLVIRRGEGFGIVGESGSGKTTLGRLLVGFDTPTEGEIVFEGRAVVGMKRAQRRSFRQGVQMVFQNPFASLNPFRSIRDTLSDGYAHRRMSSGERDTAMKDLLGLVGLHESMLDRYPHEFSGGQRQRIVLARALSVNPSVLVADEPVSALDVSIQAQVLNLLNTLKKTLGLTVIMVTHDLRVVNFFCDRIAVMYMGRLVEVGDRDTIMNESSHPYTRMLISAAPNGDPEERSERPWVSSELAASEPPAEGCIFAPRCWLRQQLGNPEECVTTQPRARPLLDGPAPDEAHLAACHFAEDVPEQARLAQVS</sequence>
<dbReference type="EMBL" id="SOEZ01000006">
    <property type="protein sequence ID" value="TFB56734.1"/>
    <property type="molecule type" value="Genomic_DNA"/>
</dbReference>
<reference evidence="7 8" key="1">
    <citation type="submission" date="2019-03" db="EMBL/GenBank/DDBJ databases">
        <title>Genomics of glacier-inhabiting Cryobacterium strains.</title>
        <authorList>
            <person name="Liu Q."/>
            <person name="Xin Y.-H."/>
        </authorList>
    </citation>
    <scope>NUCLEOTIDE SEQUENCE [LARGE SCALE GENOMIC DNA]</scope>
    <source>
        <strain evidence="7 8">Sr47</strain>
    </source>
</reference>
<dbReference type="InterPro" id="IPR050319">
    <property type="entry name" value="ABC_transp_ATP-bind"/>
</dbReference>
<dbReference type="GO" id="GO:0055085">
    <property type="term" value="P:transmembrane transport"/>
    <property type="evidence" value="ECO:0007669"/>
    <property type="project" value="UniProtKB-ARBA"/>
</dbReference>
<dbReference type="PROSITE" id="PS50893">
    <property type="entry name" value="ABC_TRANSPORTER_2"/>
    <property type="match status" value="1"/>
</dbReference>
<evidence type="ECO:0000313" key="8">
    <source>
        <dbReference type="Proteomes" id="UP000297866"/>
    </source>
</evidence>
<dbReference type="CDD" id="cd03257">
    <property type="entry name" value="ABC_NikE_OppD_transporters"/>
    <property type="match status" value="1"/>
</dbReference>
<dbReference type="InterPro" id="IPR003439">
    <property type="entry name" value="ABC_transporter-like_ATP-bd"/>
</dbReference>
<feature type="domain" description="ABC transporter" evidence="6">
    <location>
        <begin position="25"/>
        <end position="269"/>
    </location>
</feature>
<dbReference type="SUPFAM" id="SSF52540">
    <property type="entry name" value="P-loop containing nucleoside triphosphate hydrolases"/>
    <property type="match status" value="1"/>
</dbReference>
<accession>A0A4R8UL33</accession>
<dbReference type="PANTHER" id="PTHR43776:SF7">
    <property type="entry name" value="D,D-DIPEPTIDE TRANSPORT ATP-BINDING PROTEIN DDPF-RELATED"/>
    <property type="match status" value="1"/>
</dbReference>
<dbReference type="AlphaFoldDB" id="A0A4R8UL33"/>
<evidence type="ECO:0000256" key="2">
    <source>
        <dbReference type="ARBA" id="ARBA00022448"/>
    </source>
</evidence>
<feature type="region of interest" description="Disordered" evidence="5">
    <location>
        <begin position="1"/>
        <end position="20"/>
    </location>
</feature>
<keyword evidence="2" id="KW-0813">Transport</keyword>
<dbReference type="InterPro" id="IPR027417">
    <property type="entry name" value="P-loop_NTPase"/>
</dbReference>
<dbReference type="InterPro" id="IPR003593">
    <property type="entry name" value="AAA+_ATPase"/>
</dbReference>
<dbReference type="Proteomes" id="UP000297866">
    <property type="component" value="Unassembled WGS sequence"/>
</dbReference>
<evidence type="ECO:0000313" key="7">
    <source>
        <dbReference type="EMBL" id="TFB56734.1"/>
    </source>
</evidence>
<dbReference type="InterPro" id="IPR013563">
    <property type="entry name" value="Oligopep_ABC_C"/>
</dbReference>
<dbReference type="PROSITE" id="PS00211">
    <property type="entry name" value="ABC_TRANSPORTER_1"/>
    <property type="match status" value="1"/>
</dbReference>
<dbReference type="PANTHER" id="PTHR43776">
    <property type="entry name" value="TRANSPORT ATP-BINDING PROTEIN"/>
    <property type="match status" value="1"/>
</dbReference>
<evidence type="ECO:0000259" key="6">
    <source>
        <dbReference type="PROSITE" id="PS50893"/>
    </source>
</evidence>
<proteinExistence type="inferred from homology"/>
<dbReference type="NCBIfam" id="TIGR01727">
    <property type="entry name" value="oligo_HPY"/>
    <property type="match status" value="1"/>
</dbReference>
<comment type="caution">
    <text evidence="7">The sequence shown here is derived from an EMBL/GenBank/DDBJ whole genome shotgun (WGS) entry which is preliminary data.</text>
</comment>
<dbReference type="Pfam" id="PF08352">
    <property type="entry name" value="oligo_HPY"/>
    <property type="match status" value="1"/>
</dbReference>
<dbReference type="SMART" id="SM00382">
    <property type="entry name" value="AAA"/>
    <property type="match status" value="1"/>
</dbReference>
<organism evidence="7 8">
    <name type="scientific">Cryobacterium tagatosivorans</name>
    <dbReference type="NCBI Taxonomy" id="1259199"/>
    <lineage>
        <taxon>Bacteria</taxon>
        <taxon>Bacillati</taxon>
        <taxon>Actinomycetota</taxon>
        <taxon>Actinomycetes</taxon>
        <taxon>Micrococcales</taxon>
        <taxon>Microbacteriaceae</taxon>
        <taxon>Cryobacterium</taxon>
    </lineage>
</organism>
<keyword evidence="4 7" id="KW-0067">ATP-binding</keyword>
<protein>
    <submittedName>
        <fullName evidence="7">ATP-binding cassette domain-containing protein</fullName>
    </submittedName>
</protein>
<dbReference type="Gene3D" id="3.40.50.300">
    <property type="entry name" value="P-loop containing nucleotide triphosphate hydrolases"/>
    <property type="match status" value="1"/>
</dbReference>
<evidence type="ECO:0000256" key="1">
    <source>
        <dbReference type="ARBA" id="ARBA00005417"/>
    </source>
</evidence>
<dbReference type="GO" id="GO:0015833">
    <property type="term" value="P:peptide transport"/>
    <property type="evidence" value="ECO:0007669"/>
    <property type="project" value="InterPro"/>
</dbReference>
<evidence type="ECO:0000256" key="5">
    <source>
        <dbReference type="SAM" id="MobiDB-lite"/>
    </source>
</evidence>
<dbReference type="OrthoDB" id="8481147at2"/>